<feature type="non-terminal residue" evidence="1">
    <location>
        <position position="1"/>
    </location>
</feature>
<proteinExistence type="predicted"/>
<name>A0A0C2SQS8_AMAMK</name>
<dbReference type="EMBL" id="KN818428">
    <property type="protein sequence ID" value="KIL56344.1"/>
    <property type="molecule type" value="Genomic_DNA"/>
</dbReference>
<dbReference type="HOGENOM" id="CLU_2090425_0_0_1"/>
<gene>
    <name evidence="1" type="ORF">M378DRAFT_1038471</name>
</gene>
<protein>
    <submittedName>
        <fullName evidence="1">Uncharacterized protein</fullName>
    </submittedName>
</protein>
<organism evidence="1 2">
    <name type="scientific">Amanita muscaria (strain Koide BX008)</name>
    <dbReference type="NCBI Taxonomy" id="946122"/>
    <lineage>
        <taxon>Eukaryota</taxon>
        <taxon>Fungi</taxon>
        <taxon>Dikarya</taxon>
        <taxon>Basidiomycota</taxon>
        <taxon>Agaricomycotina</taxon>
        <taxon>Agaricomycetes</taxon>
        <taxon>Agaricomycetidae</taxon>
        <taxon>Agaricales</taxon>
        <taxon>Pluteineae</taxon>
        <taxon>Amanitaceae</taxon>
        <taxon>Amanita</taxon>
    </lineage>
</organism>
<evidence type="ECO:0000313" key="2">
    <source>
        <dbReference type="Proteomes" id="UP000054549"/>
    </source>
</evidence>
<keyword evidence="2" id="KW-1185">Reference proteome</keyword>
<reference evidence="1 2" key="1">
    <citation type="submission" date="2014-04" db="EMBL/GenBank/DDBJ databases">
        <title>Evolutionary Origins and Diversification of the Mycorrhizal Mutualists.</title>
        <authorList>
            <consortium name="DOE Joint Genome Institute"/>
            <consortium name="Mycorrhizal Genomics Consortium"/>
            <person name="Kohler A."/>
            <person name="Kuo A."/>
            <person name="Nagy L.G."/>
            <person name="Floudas D."/>
            <person name="Copeland A."/>
            <person name="Barry K.W."/>
            <person name="Cichocki N."/>
            <person name="Veneault-Fourrey C."/>
            <person name="LaButti K."/>
            <person name="Lindquist E.A."/>
            <person name="Lipzen A."/>
            <person name="Lundell T."/>
            <person name="Morin E."/>
            <person name="Murat C."/>
            <person name="Riley R."/>
            <person name="Ohm R."/>
            <person name="Sun H."/>
            <person name="Tunlid A."/>
            <person name="Henrissat B."/>
            <person name="Grigoriev I.V."/>
            <person name="Hibbett D.S."/>
            <person name="Martin F."/>
        </authorList>
    </citation>
    <scope>NUCLEOTIDE SEQUENCE [LARGE SCALE GENOMIC DNA]</scope>
    <source>
        <strain evidence="1 2">Koide BX008</strain>
    </source>
</reference>
<dbReference type="AlphaFoldDB" id="A0A0C2SQS8"/>
<evidence type="ECO:0000313" key="1">
    <source>
        <dbReference type="EMBL" id="KIL56344.1"/>
    </source>
</evidence>
<dbReference type="Proteomes" id="UP000054549">
    <property type="component" value="Unassembled WGS sequence"/>
</dbReference>
<dbReference type="InParanoid" id="A0A0C2SQS8"/>
<accession>A0A0C2SQS8</accession>
<sequence length="117" mass="13219">SNIYSNIYELDILKSHLRFDATCLIIFFEADPVPGGNRVIGSSFVCDDKETMMPFIVVRPETGLEILLAKVTVGQNRVPALYEFDAPRFKQSVYLLRSTFVASEMKIHLIQGVSKFT</sequence>